<keyword evidence="2" id="KW-0732">Signal</keyword>
<dbReference type="EMBL" id="MDYQ01000059">
    <property type="protein sequence ID" value="PRP84657.1"/>
    <property type="molecule type" value="Genomic_DNA"/>
</dbReference>
<evidence type="ECO:0000313" key="4">
    <source>
        <dbReference type="Proteomes" id="UP000241769"/>
    </source>
</evidence>
<proteinExistence type="predicted"/>
<feature type="chain" id="PRO_5015149866" evidence="2">
    <location>
        <begin position="25"/>
        <end position="448"/>
    </location>
</feature>
<dbReference type="InParanoid" id="A0A2P6NL19"/>
<gene>
    <name evidence="3" type="ORF">PROFUN_07907</name>
</gene>
<reference evidence="3 4" key="1">
    <citation type="journal article" date="2018" name="Genome Biol. Evol.">
        <title>Multiple Roots of Fruiting Body Formation in Amoebozoa.</title>
        <authorList>
            <person name="Hillmann F."/>
            <person name="Forbes G."/>
            <person name="Novohradska S."/>
            <person name="Ferling I."/>
            <person name="Riege K."/>
            <person name="Groth M."/>
            <person name="Westermann M."/>
            <person name="Marz M."/>
            <person name="Spaller T."/>
            <person name="Winckler T."/>
            <person name="Schaap P."/>
            <person name="Glockner G."/>
        </authorList>
    </citation>
    <scope>NUCLEOTIDE SEQUENCE [LARGE SCALE GENOMIC DNA]</scope>
    <source>
        <strain evidence="3 4">Jena</strain>
    </source>
</reference>
<comment type="caution">
    <text evidence="3">The sequence shown here is derived from an EMBL/GenBank/DDBJ whole genome shotgun (WGS) entry which is preliminary data.</text>
</comment>
<evidence type="ECO:0000256" key="2">
    <source>
        <dbReference type="SAM" id="SignalP"/>
    </source>
</evidence>
<sequence length="448" mass="51896">MQQFLVLQSLRVVCCLCFCRMNHSQQQQQQQPQRMLATHRSQQTTEREFIVTGAPPTFLPRPKRARLDGDSWSSFSELLHTDIENLPTQYNQWDTTSWRMAIKPESFTDPLFDTEEPMVVSEFVLPETKSFPKPRPKRVIPPPFDYSSDEDNVTQETIPTSVMEDVQSEEEDSSPMEQIAIKKEDNIFELSAQPRSVQRRCYLKENRYVMPNPLVVRCKDEALVSHGTVNVQLVDAETLEPIVGTEDKPVMEVNNGNTNKNHLNRGIVDFTVKILVTSGRIQFRFLFTVQYYASSNPTELNEQKILSDPFTRTSLNLSKEIRYRVDRGVERFKCIKSLERIASLPSSYPALNISETISRLMLSNRSYVYRLRAFCNIYHKDFCSTQGYLSMYFGKEAVLLQRDGGEILPLTSHYAFITREVITYLQQRIEEARSAIVHYADMDDEKHP</sequence>
<feature type="signal peptide" evidence="2">
    <location>
        <begin position="1"/>
        <end position="24"/>
    </location>
</feature>
<dbReference type="AlphaFoldDB" id="A0A2P6NL19"/>
<dbReference type="Proteomes" id="UP000241769">
    <property type="component" value="Unassembled WGS sequence"/>
</dbReference>
<organism evidence="3 4">
    <name type="scientific">Planoprotostelium fungivorum</name>
    <dbReference type="NCBI Taxonomy" id="1890364"/>
    <lineage>
        <taxon>Eukaryota</taxon>
        <taxon>Amoebozoa</taxon>
        <taxon>Evosea</taxon>
        <taxon>Variosea</taxon>
        <taxon>Cavosteliida</taxon>
        <taxon>Cavosteliaceae</taxon>
        <taxon>Planoprotostelium</taxon>
    </lineage>
</organism>
<evidence type="ECO:0000313" key="3">
    <source>
        <dbReference type="EMBL" id="PRP84657.1"/>
    </source>
</evidence>
<accession>A0A2P6NL19</accession>
<feature type="region of interest" description="Disordered" evidence="1">
    <location>
        <begin position="131"/>
        <end position="151"/>
    </location>
</feature>
<name>A0A2P6NL19_9EUKA</name>
<keyword evidence="4" id="KW-1185">Reference proteome</keyword>
<protein>
    <submittedName>
        <fullName evidence="3">Uncharacterized protein</fullName>
    </submittedName>
</protein>
<evidence type="ECO:0000256" key="1">
    <source>
        <dbReference type="SAM" id="MobiDB-lite"/>
    </source>
</evidence>